<dbReference type="AlphaFoldDB" id="A0A2M6WB96"/>
<reference evidence="14" key="1">
    <citation type="submission" date="2017-09" db="EMBL/GenBank/DDBJ databases">
        <title>Depth-based differentiation of microbial function through sediment-hosted aquifers and enrichment of novel symbionts in the deep terrestrial subsurface.</title>
        <authorList>
            <person name="Probst A.J."/>
            <person name="Ladd B."/>
            <person name="Jarett J.K."/>
            <person name="Geller-Mcgrath D.E."/>
            <person name="Sieber C.M.K."/>
            <person name="Emerson J.B."/>
            <person name="Anantharaman K."/>
            <person name="Thomas B.C."/>
            <person name="Malmstrom R."/>
            <person name="Stieglmeier M."/>
            <person name="Klingl A."/>
            <person name="Woyke T."/>
            <person name="Ryan C.M."/>
            <person name="Banfield J.F."/>
        </authorList>
    </citation>
    <scope>NUCLEOTIDE SEQUENCE [LARGE SCALE GENOMIC DNA]</scope>
</reference>
<sequence>MHSIPIAQKKEFFSETLNSGRFVIEPLFPGYGLTIGNALRRVLLSSLEGVAITFMRLKGVDHEFSALPGVKEDVVDIILNLKQIRFEVDGNFEEPIKMELKTKGVKVVTAGDFKKVAGVKIANPELIIANIVDAKGEFELEIWLERGHGYLPTEMMTTRDKEIGMIAVDAFFSPIKKVALDVENMRVGDMTNWDRLIMHIESDGTIMPEEALTKAAGILVEQFSFFVESKKIIKKEDATETEETALETETTEDSTIAEDKPKKRGRKKKEE</sequence>
<evidence type="ECO:0000256" key="7">
    <source>
        <dbReference type="ARBA" id="ARBA00023163"/>
    </source>
</evidence>
<accession>A0A2M6WB96</accession>
<proteinExistence type="inferred from homology"/>
<comment type="catalytic activity">
    <reaction evidence="10">
        <text>RNA(n) + a ribonucleoside 5'-triphosphate = RNA(n+1) + diphosphate</text>
        <dbReference type="Rhea" id="RHEA:21248"/>
        <dbReference type="Rhea" id="RHEA-COMP:14527"/>
        <dbReference type="Rhea" id="RHEA-COMP:17342"/>
        <dbReference type="ChEBI" id="CHEBI:33019"/>
        <dbReference type="ChEBI" id="CHEBI:61557"/>
        <dbReference type="ChEBI" id="CHEBI:140395"/>
        <dbReference type="EC" id="2.7.7.6"/>
    </reaction>
</comment>
<evidence type="ECO:0000259" key="12">
    <source>
        <dbReference type="SMART" id="SM00662"/>
    </source>
</evidence>
<dbReference type="InterPro" id="IPR011263">
    <property type="entry name" value="DNA-dir_RNA_pol_RpoA/D/Rpb3"/>
</dbReference>
<evidence type="ECO:0000313" key="14">
    <source>
        <dbReference type="Proteomes" id="UP000231464"/>
    </source>
</evidence>
<dbReference type="EMBL" id="PFBP01000005">
    <property type="protein sequence ID" value="PIT90088.1"/>
    <property type="molecule type" value="Genomic_DNA"/>
</dbReference>
<comment type="caution">
    <text evidence="13">The sequence shown here is derived from an EMBL/GenBank/DDBJ whole genome shotgun (WGS) entry which is preliminary data.</text>
</comment>
<organism evidence="13 14">
    <name type="scientific">Candidatus Kuenenbacteria bacterium CG10_big_fil_rev_8_21_14_0_10_36_11</name>
    <dbReference type="NCBI Taxonomy" id="1974618"/>
    <lineage>
        <taxon>Bacteria</taxon>
        <taxon>Candidatus Kueneniibacteriota</taxon>
    </lineage>
</organism>
<evidence type="ECO:0000256" key="8">
    <source>
        <dbReference type="ARBA" id="ARBA00032524"/>
    </source>
</evidence>
<dbReference type="SUPFAM" id="SSF56553">
    <property type="entry name" value="Insert subdomain of RNA polymerase alpha subunit"/>
    <property type="match status" value="1"/>
</dbReference>
<dbReference type="InterPro" id="IPR011262">
    <property type="entry name" value="DNA-dir_RNA_pol_insert"/>
</dbReference>
<feature type="domain" description="DNA-directed RNA polymerase RpoA/D/Rpb3-type" evidence="12">
    <location>
        <begin position="19"/>
        <end position="229"/>
    </location>
</feature>
<evidence type="ECO:0000313" key="13">
    <source>
        <dbReference type="EMBL" id="PIT90088.1"/>
    </source>
</evidence>
<keyword evidence="7" id="KW-0804">Transcription</keyword>
<dbReference type="FunFam" id="2.170.120.12:FF:000001">
    <property type="entry name" value="DNA-directed RNA polymerase subunit alpha"/>
    <property type="match status" value="1"/>
</dbReference>
<dbReference type="NCBIfam" id="TIGR02027">
    <property type="entry name" value="rpoA"/>
    <property type="match status" value="1"/>
</dbReference>
<dbReference type="SUPFAM" id="SSF55257">
    <property type="entry name" value="RBP11-like subunits of RNA polymerase"/>
    <property type="match status" value="1"/>
</dbReference>
<dbReference type="EC" id="2.7.7.6" evidence="2"/>
<evidence type="ECO:0000256" key="2">
    <source>
        <dbReference type="ARBA" id="ARBA00012418"/>
    </source>
</evidence>
<dbReference type="GO" id="GO:0003677">
    <property type="term" value="F:DNA binding"/>
    <property type="evidence" value="ECO:0007669"/>
    <property type="project" value="InterPro"/>
</dbReference>
<feature type="compositionally biased region" description="Basic residues" evidence="11">
    <location>
        <begin position="262"/>
        <end position="271"/>
    </location>
</feature>
<dbReference type="Gene3D" id="2.170.120.12">
    <property type="entry name" value="DNA-directed RNA polymerase, insert domain"/>
    <property type="match status" value="1"/>
</dbReference>
<dbReference type="GO" id="GO:0005737">
    <property type="term" value="C:cytoplasm"/>
    <property type="evidence" value="ECO:0007669"/>
    <property type="project" value="UniProtKB-ARBA"/>
</dbReference>
<dbReference type="Proteomes" id="UP000231464">
    <property type="component" value="Unassembled WGS sequence"/>
</dbReference>
<dbReference type="Pfam" id="PF01193">
    <property type="entry name" value="RNA_pol_L"/>
    <property type="match status" value="1"/>
</dbReference>
<evidence type="ECO:0000256" key="6">
    <source>
        <dbReference type="ARBA" id="ARBA00022695"/>
    </source>
</evidence>
<dbReference type="SMART" id="SM00662">
    <property type="entry name" value="RPOLD"/>
    <property type="match status" value="1"/>
</dbReference>
<dbReference type="InterPro" id="IPR036643">
    <property type="entry name" value="RNApol_insert_sf"/>
</dbReference>
<evidence type="ECO:0000256" key="9">
    <source>
        <dbReference type="ARBA" id="ARBA00033070"/>
    </source>
</evidence>
<evidence type="ECO:0000256" key="4">
    <source>
        <dbReference type="ARBA" id="ARBA00022478"/>
    </source>
</evidence>
<keyword evidence="4 13" id="KW-0240">DNA-directed RNA polymerase</keyword>
<dbReference type="GO" id="GO:0000428">
    <property type="term" value="C:DNA-directed RNA polymerase complex"/>
    <property type="evidence" value="ECO:0007669"/>
    <property type="project" value="UniProtKB-KW"/>
</dbReference>
<evidence type="ECO:0000256" key="5">
    <source>
        <dbReference type="ARBA" id="ARBA00022679"/>
    </source>
</evidence>
<dbReference type="CDD" id="cd06928">
    <property type="entry name" value="RNAP_alpha_NTD"/>
    <property type="match status" value="1"/>
</dbReference>
<feature type="compositionally biased region" description="Acidic residues" evidence="11">
    <location>
        <begin position="239"/>
        <end position="256"/>
    </location>
</feature>
<dbReference type="GO" id="GO:0046983">
    <property type="term" value="F:protein dimerization activity"/>
    <property type="evidence" value="ECO:0007669"/>
    <property type="project" value="InterPro"/>
</dbReference>
<dbReference type="GO" id="GO:0006351">
    <property type="term" value="P:DNA-templated transcription"/>
    <property type="evidence" value="ECO:0007669"/>
    <property type="project" value="InterPro"/>
</dbReference>
<keyword evidence="6" id="KW-0548">Nucleotidyltransferase</keyword>
<keyword evidence="5" id="KW-0808">Transferase</keyword>
<evidence type="ECO:0000256" key="1">
    <source>
        <dbReference type="ARBA" id="ARBA00007123"/>
    </source>
</evidence>
<dbReference type="Gene3D" id="3.30.1360.10">
    <property type="entry name" value="RNA polymerase, RBP11-like subunit"/>
    <property type="match status" value="1"/>
</dbReference>
<gene>
    <name evidence="13" type="primary">rpoA</name>
    <name evidence="13" type="ORF">COU23_00380</name>
</gene>
<feature type="region of interest" description="Disordered" evidence="11">
    <location>
        <begin position="236"/>
        <end position="271"/>
    </location>
</feature>
<dbReference type="GO" id="GO:0003899">
    <property type="term" value="F:DNA-directed RNA polymerase activity"/>
    <property type="evidence" value="ECO:0007669"/>
    <property type="project" value="UniProtKB-EC"/>
</dbReference>
<dbReference type="InterPro" id="IPR036603">
    <property type="entry name" value="RBP11-like"/>
</dbReference>
<comment type="similarity">
    <text evidence="1">Belongs to the RNA polymerase alpha chain family.</text>
</comment>
<protein>
    <recommendedName>
        <fullName evidence="3">DNA-directed RNA polymerase subunit alpha</fullName>
        <ecNumber evidence="2">2.7.7.6</ecNumber>
    </recommendedName>
    <alternativeName>
        <fullName evidence="9">RNA polymerase subunit alpha</fullName>
    </alternativeName>
    <alternativeName>
        <fullName evidence="8">Transcriptase subunit alpha</fullName>
    </alternativeName>
</protein>
<evidence type="ECO:0000256" key="11">
    <source>
        <dbReference type="SAM" id="MobiDB-lite"/>
    </source>
</evidence>
<evidence type="ECO:0000256" key="10">
    <source>
        <dbReference type="ARBA" id="ARBA00048552"/>
    </source>
</evidence>
<name>A0A2M6WB96_9BACT</name>
<dbReference type="Pfam" id="PF01000">
    <property type="entry name" value="RNA_pol_A_bac"/>
    <property type="match status" value="1"/>
</dbReference>
<dbReference type="InterPro" id="IPR011773">
    <property type="entry name" value="DNA-dir_RpoA"/>
</dbReference>
<evidence type="ECO:0000256" key="3">
    <source>
        <dbReference type="ARBA" id="ARBA00015972"/>
    </source>
</evidence>